<dbReference type="PROSITE" id="PS50851">
    <property type="entry name" value="CHEW"/>
    <property type="match status" value="1"/>
</dbReference>
<dbReference type="AlphaFoldDB" id="A0A2G6E9I2"/>
<feature type="domain" description="CheW-like" evidence="1">
    <location>
        <begin position="5"/>
        <end position="158"/>
    </location>
</feature>
<dbReference type="Proteomes" id="UP000229740">
    <property type="component" value="Unassembled WGS sequence"/>
</dbReference>
<dbReference type="Gene3D" id="2.30.30.40">
    <property type="entry name" value="SH3 Domains"/>
    <property type="match status" value="1"/>
</dbReference>
<evidence type="ECO:0000313" key="2">
    <source>
        <dbReference type="EMBL" id="PID58627.1"/>
    </source>
</evidence>
<evidence type="ECO:0000259" key="1">
    <source>
        <dbReference type="PROSITE" id="PS50851"/>
    </source>
</evidence>
<dbReference type="PANTHER" id="PTHR22617">
    <property type="entry name" value="CHEMOTAXIS SENSOR HISTIDINE KINASE-RELATED"/>
    <property type="match status" value="1"/>
</dbReference>
<gene>
    <name evidence="2" type="ORF">CSB45_03530</name>
</gene>
<dbReference type="Gene3D" id="2.40.50.180">
    <property type="entry name" value="CheA-289, Domain 4"/>
    <property type="match status" value="1"/>
</dbReference>
<accession>A0A2G6E9I2</accession>
<sequence>MDKNGVQLVCFTVCGQKYAFNMDNLVEIVHVRHTEIAPCLSALPLVRGKWAYRGNDVYIIDLRDLFELEDQRPEQENASGHDRPAHPVSKTILVVKIREQIFGLLTDTVLHMHMLKVFYEYPVMISTLPRRYFAGVTILDRELVLLLAIENFINGDELESLLRLDAKPEEAEFPTQAEE</sequence>
<organism evidence="2 3">
    <name type="scientific">candidate division KSB3 bacterium</name>
    <dbReference type="NCBI Taxonomy" id="2044937"/>
    <lineage>
        <taxon>Bacteria</taxon>
        <taxon>candidate division KSB3</taxon>
    </lineage>
</organism>
<dbReference type="SUPFAM" id="SSF50341">
    <property type="entry name" value="CheW-like"/>
    <property type="match status" value="1"/>
</dbReference>
<dbReference type="EMBL" id="PDPS01000022">
    <property type="protein sequence ID" value="PID58627.1"/>
    <property type="molecule type" value="Genomic_DNA"/>
</dbReference>
<dbReference type="GO" id="GO:0006935">
    <property type="term" value="P:chemotaxis"/>
    <property type="evidence" value="ECO:0007669"/>
    <property type="project" value="InterPro"/>
</dbReference>
<comment type="caution">
    <text evidence="2">The sequence shown here is derived from an EMBL/GenBank/DDBJ whole genome shotgun (WGS) entry which is preliminary data.</text>
</comment>
<dbReference type="PANTHER" id="PTHR22617:SF23">
    <property type="entry name" value="CHEMOTAXIS PROTEIN CHEW"/>
    <property type="match status" value="1"/>
</dbReference>
<evidence type="ECO:0000313" key="3">
    <source>
        <dbReference type="Proteomes" id="UP000229740"/>
    </source>
</evidence>
<reference evidence="2 3" key="1">
    <citation type="submission" date="2017-10" db="EMBL/GenBank/DDBJ databases">
        <title>Novel microbial diversity and functional potential in the marine mammal oral microbiome.</title>
        <authorList>
            <person name="Dudek N.K."/>
            <person name="Sun C.L."/>
            <person name="Burstein D."/>
            <person name="Kantor R.S."/>
            <person name="Aliaga Goltsman D.S."/>
            <person name="Bik E.M."/>
            <person name="Thomas B.C."/>
            <person name="Banfield J.F."/>
            <person name="Relman D.A."/>
        </authorList>
    </citation>
    <scope>NUCLEOTIDE SEQUENCE [LARGE SCALE GENOMIC DNA]</scope>
    <source>
        <strain evidence="2">DOLZORAL124_49_17</strain>
    </source>
</reference>
<dbReference type="InterPro" id="IPR002545">
    <property type="entry name" value="CheW-lke_dom"/>
</dbReference>
<dbReference type="GO" id="GO:0007165">
    <property type="term" value="P:signal transduction"/>
    <property type="evidence" value="ECO:0007669"/>
    <property type="project" value="InterPro"/>
</dbReference>
<proteinExistence type="predicted"/>
<dbReference type="GO" id="GO:0005829">
    <property type="term" value="C:cytosol"/>
    <property type="evidence" value="ECO:0007669"/>
    <property type="project" value="TreeGrafter"/>
</dbReference>
<dbReference type="Pfam" id="PF01584">
    <property type="entry name" value="CheW"/>
    <property type="match status" value="1"/>
</dbReference>
<name>A0A2G6E9I2_9BACT</name>
<dbReference type="InterPro" id="IPR039315">
    <property type="entry name" value="CheW"/>
</dbReference>
<dbReference type="SMART" id="SM00260">
    <property type="entry name" value="CheW"/>
    <property type="match status" value="1"/>
</dbReference>
<protein>
    <recommendedName>
        <fullName evidence="1">CheW-like domain-containing protein</fullName>
    </recommendedName>
</protein>
<dbReference type="InterPro" id="IPR036061">
    <property type="entry name" value="CheW-like_dom_sf"/>
</dbReference>